<dbReference type="GO" id="GO:0002161">
    <property type="term" value="F:aminoacyl-tRNA deacylase activity"/>
    <property type="evidence" value="ECO:0007669"/>
    <property type="project" value="InterPro"/>
</dbReference>
<accession>A0A6I8QFF3</accession>
<keyword evidence="10 15" id="KW-0030">Aminoacyl-tRNA synthetase</keyword>
<keyword evidence="6 15" id="KW-0067">ATP-binding</keyword>
<keyword evidence="9" id="KW-0496">Mitochondrion</keyword>
<dbReference type="InterPro" id="IPR009008">
    <property type="entry name" value="Val/Leu/Ile-tRNA-synth_edit"/>
</dbReference>
<dbReference type="InterPro" id="IPR023585">
    <property type="entry name" value="Ile-tRNA-ligase_type1"/>
</dbReference>
<dbReference type="Gene3D" id="3.90.740.10">
    <property type="entry name" value="Valyl/Leucyl/Isoleucyl-tRNA synthetase, editing domain"/>
    <property type="match status" value="1"/>
</dbReference>
<dbReference type="SUPFAM" id="SSF47323">
    <property type="entry name" value="Anticodon-binding domain of a subclass of class I aminoacyl-tRNA synthetases"/>
    <property type="match status" value="1"/>
</dbReference>
<dbReference type="InterPro" id="IPR001412">
    <property type="entry name" value="aa-tRNA-synth_I_CS"/>
</dbReference>
<keyword evidence="7 15" id="KW-0648">Protein biosynthesis</keyword>
<dbReference type="FunFam" id="1.10.10.830:FF:000002">
    <property type="entry name" value="Isoleucine--tRNA ligase, mitochondrial"/>
    <property type="match status" value="1"/>
</dbReference>
<reference evidence="18" key="2">
    <citation type="submission" date="2020-05" db="UniProtKB">
        <authorList>
            <consortium name="Ensembl"/>
        </authorList>
    </citation>
    <scope>IDENTIFICATION</scope>
</reference>
<dbReference type="GO" id="GO:0004822">
    <property type="term" value="F:isoleucine-tRNA ligase activity"/>
    <property type="evidence" value="ECO:0007669"/>
    <property type="project" value="UniProtKB-EC"/>
</dbReference>
<dbReference type="InterPro" id="IPR009080">
    <property type="entry name" value="tRNAsynth_Ia_anticodon-bd"/>
</dbReference>
<comment type="function">
    <text evidence="13">Aminoacyl-tRNA synthetase that catalyzes the specific attachment of isoleucine to its cognate tRNA (tRNA(Ile)).</text>
</comment>
<dbReference type="Pfam" id="PF08264">
    <property type="entry name" value="Anticodon_1"/>
    <property type="match status" value="1"/>
</dbReference>
<dbReference type="SUPFAM" id="SSF52374">
    <property type="entry name" value="Nucleotidylyl transferase"/>
    <property type="match status" value="1"/>
</dbReference>
<dbReference type="InParanoid" id="A0A6I8QFF3"/>
<dbReference type="SUPFAM" id="SSF50677">
    <property type="entry name" value="ValRS/IleRS/LeuRS editing domain"/>
    <property type="match status" value="1"/>
</dbReference>
<evidence type="ECO:0000256" key="5">
    <source>
        <dbReference type="ARBA" id="ARBA00022741"/>
    </source>
</evidence>
<comment type="similarity">
    <text evidence="2 15">Belongs to the class-I aminoacyl-tRNA synthetase family.</text>
</comment>
<dbReference type="AlphaFoldDB" id="A0A6I8QFF3"/>
<dbReference type="FunFam" id="1.10.730.20:FF:000002">
    <property type="entry name" value="isoleucine--tRNA ligase, mitochondrial"/>
    <property type="match status" value="1"/>
</dbReference>
<reference evidence="18" key="1">
    <citation type="journal article" date="2010" name="Science">
        <title>The genome of the Western clawed frog Xenopus tropicalis.</title>
        <authorList>
            <person name="Hellsten U."/>
            <person name="Harland R.M."/>
            <person name="Gilchrist M.J."/>
            <person name="Hendrix D."/>
            <person name="Jurka J."/>
            <person name="Kapitonov V."/>
            <person name="Ovcharenko I."/>
            <person name="Putnam N.H."/>
            <person name="Shu S."/>
            <person name="Taher L."/>
            <person name="Blitz I.L."/>
            <person name="Blumberg B."/>
            <person name="Dichmann D.S."/>
            <person name="Dubchak I."/>
            <person name="Amaya E."/>
            <person name="Detter J.C."/>
            <person name="Fletcher R."/>
            <person name="Gerhard D.S."/>
            <person name="Goodstein D."/>
            <person name="Graves T."/>
            <person name="Grigoriev I.V."/>
            <person name="Grimwood J."/>
            <person name="Kawashima T."/>
            <person name="Lindquist E."/>
            <person name="Lucas S.M."/>
            <person name="Mead P.E."/>
            <person name="Mitros T."/>
            <person name="Ogino H."/>
            <person name="Ohta Y."/>
            <person name="Poliakov A.V."/>
            <person name="Pollet N."/>
            <person name="Robert J."/>
            <person name="Salamov A."/>
            <person name="Sater A.K."/>
            <person name="Schmutz J."/>
            <person name="Terry A."/>
            <person name="Vize P.D."/>
            <person name="Warren W.C."/>
            <person name="Wells D."/>
            <person name="Wills A."/>
            <person name="Wilson R.K."/>
            <person name="Zimmerman L.B."/>
            <person name="Zorn A.M."/>
            <person name="Grainger R."/>
            <person name="Grammer T."/>
            <person name="Khokha M.K."/>
            <person name="Richardson P.M."/>
            <person name="Rokhsar D.S."/>
        </authorList>
    </citation>
    <scope>NUCLEOTIDE SEQUENCE [LARGE SCALE GENOMIC DNA]</scope>
    <source>
        <strain evidence="18">Nigerian</strain>
    </source>
</reference>
<dbReference type="FunCoup" id="A0A6I8QFF3">
    <property type="interactions" value="2146"/>
</dbReference>
<evidence type="ECO:0000259" key="16">
    <source>
        <dbReference type="Pfam" id="PF00133"/>
    </source>
</evidence>
<sequence>MLSHLKAFLSTQGLNGILLGPDSPGSPIAGAPCVPGVEDTNYIVCKWLEMIHNDKQRQLSDAIPIQPMYPSALLECQSHDRTTCSRTSVPGPCPLAVVRAVTEVEAMLRLLRCRLPVRRYRWGVRAASEKASSNESPGNRKYRDTVLLPHTDFPIRRGPGETASTELRLQEESGFLQLYAWQRERKTKKEFSLHDGPPYANGDPHVGHALNKILKDITNRFHMMRGYKVSYVPGWDCHGLPIELKALAELGEEAENMSPTEIRRKAKMFAEKAIEKQKSSFIRWGIMADWDKCYYTFDPKYEAKQLDIFYKMYDKGHIYQDYKPVFWSPSTRTALAEAELEYNQEHISRSIFAKFPMHKAPPKLASIIDGSSAVSTLVWTTQPWTIPANQAICYMPDTEYAIAKCANTGEQYILATDRIESTALSLGTQLQVISTFKGLDLEGGICLHPTIADRLSPLLPANHVTMAKGTGLVHTAPAHGIEDYSVASHHKLPVDCLVDESGHFTTGAGAELENKAVLTDGNETVIQMLHASKSLLKEESFVHSYPYDWRTKKPVIIRASKQWFVNTANIKDKAQDVLKKVKFVPASAAARMLEMLDRRTYWCISRQRGWGVPIPVFYHKETGKPLINRHSVGHIMSLVEQHGTDVWWTLPLEELLPKAVLQKVEGSSDACDYEQGRDVLDIWFDSGTSWAHVLEDGEQRADVYMEGKDQLGGWFQSSLLTSVAARNKAPYRNIIVHGFTLSEKGEKMSKSVGNVVDPDVVINGGQDKVNEPAYGADVLRWWVAESNVFTEVLIGPAVLNSARDDINKLRNTLRFMLGNLSDFTPERDSVPSTEMYVIDQYMLHILQDYGSKVTDAYKGYEFGKVVRLLEALVTRDLSSFYFSIIKDRLYCDEEKDPKRRSCQTVLAEALDVVVRSFAPILPHLAEEVFQYLPYRKESDSAFRTGWIKPNTVWKKLGLVEAIEAACSIRDAFLGSIPGKNAAEYEVTIVIDPGLLFELMETLQEEPSSCTSQLNELLMCSQTSLLSDLPLDLPPEASVLKGSFLINLEDGDICQEEAYKVVVQPSRKERCPRCRKYTAASSLAPCARCLEAIAGKWTQ</sequence>
<dbReference type="Xenbase" id="XB-GENE-987849">
    <property type="gene designation" value="iars2"/>
</dbReference>
<dbReference type="Bgee" id="ENSXETG00000002726">
    <property type="expression patterns" value="Expressed in skeletal muscle tissue and 12 other cell types or tissues"/>
</dbReference>
<dbReference type="InterPro" id="IPR014729">
    <property type="entry name" value="Rossmann-like_a/b/a_fold"/>
</dbReference>
<dbReference type="InterPro" id="IPR002301">
    <property type="entry name" value="Ile-tRNA-ligase"/>
</dbReference>
<dbReference type="PANTHER" id="PTHR42765">
    <property type="entry name" value="SOLEUCYL-TRNA SYNTHETASE"/>
    <property type="match status" value="1"/>
</dbReference>
<dbReference type="GO" id="GO:0005759">
    <property type="term" value="C:mitochondrial matrix"/>
    <property type="evidence" value="ECO:0007669"/>
    <property type="project" value="UniProtKB-SubCell"/>
</dbReference>
<organism evidence="18">
    <name type="scientific">Xenopus tropicalis</name>
    <name type="common">Western clawed frog</name>
    <name type="synonym">Silurana tropicalis</name>
    <dbReference type="NCBI Taxonomy" id="8364"/>
    <lineage>
        <taxon>Eukaryota</taxon>
        <taxon>Metazoa</taxon>
        <taxon>Chordata</taxon>
        <taxon>Craniata</taxon>
        <taxon>Vertebrata</taxon>
        <taxon>Euteleostomi</taxon>
        <taxon>Amphibia</taxon>
        <taxon>Batrachia</taxon>
        <taxon>Anura</taxon>
        <taxon>Pipoidea</taxon>
        <taxon>Pipidae</taxon>
        <taxon>Xenopodinae</taxon>
        <taxon>Xenopus</taxon>
        <taxon>Silurana</taxon>
    </lineage>
</organism>
<dbReference type="GO" id="GO:0000049">
    <property type="term" value="F:tRNA binding"/>
    <property type="evidence" value="ECO:0007669"/>
    <property type="project" value="InterPro"/>
</dbReference>
<feature type="domain" description="Methionyl/Valyl/Leucyl/Isoleucyl-tRNA synthetase anticodon-binding" evidence="17">
    <location>
        <begin position="839"/>
        <end position="957"/>
    </location>
</feature>
<keyword evidence="4 15" id="KW-0436">Ligase</keyword>
<evidence type="ECO:0000256" key="8">
    <source>
        <dbReference type="ARBA" id="ARBA00022946"/>
    </source>
</evidence>
<evidence type="ECO:0000256" key="9">
    <source>
        <dbReference type="ARBA" id="ARBA00023128"/>
    </source>
</evidence>
<dbReference type="HAMAP" id="MF_02002">
    <property type="entry name" value="Ile_tRNA_synth_type1"/>
    <property type="match status" value="1"/>
</dbReference>
<dbReference type="InterPro" id="IPR050081">
    <property type="entry name" value="Ile-tRNA_ligase"/>
</dbReference>
<comment type="catalytic activity">
    <reaction evidence="12">
        <text>tRNA(Ile) + L-isoleucine + ATP = L-isoleucyl-tRNA(Ile) + AMP + diphosphate</text>
        <dbReference type="Rhea" id="RHEA:11060"/>
        <dbReference type="Rhea" id="RHEA-COMP:9666"/>
        <dbReference type="Rhea" id="RHEA-COMP:9695"/>
        <dbReference type="ChEBI" id="CHEBI:30616"/>
        <dbReference type="ChEBI" id="CHEBI:33019"/>
        <dbReference type="ChEBI" id="CHEBI:58045"/>
        <dbReference type="ChEBI" id="CHEBI:78442"/>
        <dbReference type="ChEBI" id="CHEBI:78528"/>
        <dbReference type="ChEBI" id="CHEBI:456215"/>
        <dbReference type="EC" id="6.1.1.5"/>
    </reaction>
    <physiologicalReaction direction="left-to-right" evidence="12">
        <dbReference type="Rhea" id="RHEA:11061"/>
    </physiologicalReaction>
</comment>
<evidence type="ECO:0000256" key="1">
    <source>
        <dbReference type="ARBA" id="ARBA00004305"/>
    </source>
</evidence>
<dbReference type="Gene3D" id="1.10.10.830">
    <property type="entry name" value="Ile-tRNA synthetase CP2 domain-like"/>
    <property type="match status" value="1"/>
</dbReference>
<dbReference type="EC" id="6.1.1.5" evidence="3"/>
<evidence type="ECO:0000256" key="13">
    <source>
        <dbReference type="ARBA" id="ARBA00055883"/>
    </source>
</evidence>
<name>A0A6I8QFF3_XENTR</name>
<keyword evidence="8" id="KW-0809">Transit peptide</keyword>
<dbReference type="GO" id="GO:0005524">
    <property type="term" value="F:ATP binding"/>
    <property type="evidence" value="ECO:0007669"/>
    <property type="project" value="UniProtKB-KW"/>
</dbReference>
<evidence type="ECO:0000256" key="2">
    <source>
        <dbReference type="ARBA" id="ARBA00005594"/>
    </source>
</evidence>
<dbReference type="NCBIfam" id="TIGR00392">
    <property type="entry name" value="ileS"/>
    <property type="match status" value="1"/>
</dbReference>
<dbReference type="GeneTree" id="ENSGT00550000074910"/>
<evidence type="ECO:0000256" key="14">
    <source>
        <dbReference type="ARBA" id="ARBA00068280"/>
    </source>
</evidence>
<dbReference type="PRINTS" id="PR00984">
    <property type="entry name" value="TRNASYNTHILE"/>
</dbReference>
<evidence type="ECO:0000256" key="15">
    <source>
        <dbReference type="RuleBase" id="RU363035"/>
    </source>
</evidence>
<dbReference type="InterPro" id="IPR002300">
    <property type="entry name" value="aa-tRNA-synth_Ia"/>
</dbReference>
<dbReference type="PANTHER" id="PTHR42765:SF1">
    <property type="entry name" value="ISOLEUCINE--TRNA LIGASE, MITOCHONDRIAL"/>
    <property type="match status" value="1"/>
</dbReference>
<dbReference type="CDD" id="cd07960">
    <property type="entry name" value="Anticodon_Ia_Ile_BEm"/>
    <property type="match status" value="1"/>
</dbReference>
<evidence type="ECO:0000256" key="3">
    <source>
        <dbReference type="ARBA" id="ARBA00013165"/>
    </source>
</evidence>
<proteinExistence type="inferred from homology"/>
<protein>
    <recommendedName>
        <fullName evidence="14">Isoleucine--tRNA ligase, mitochondrial</fullName>
        <ecNumber evidence="3">6.1.1.5</ecNumber>
    </recommendedName>
    <alternativeName>
        <fullName evidence="11">Isoleucyl-tRNA synthetase</fullName>
    </alternativeName>
</protein>
<feature type="domain" description="Aminoacyl-tRNA synthetase class Ia" evidence="16">
    <location>
        <begin position="183"/>
        <end position="791"/>
    </location>
</feature>
<evidence type="ECO:0000313" key="18">
    <source>
        <dbReference type="Ensembl" id="ENSXETP00000067270"/>
    </source>
</evidence>
<evidence type="ECO:0000256" key="6">
    <source>
        <dbReference type="ARBA" id="ARBA00022840"/>
    </source>
</evidence>
<evidence type="ECO:0000256" key="7">
    <source>
        <dbReference type="ARBA" id="ARBA00022917"/>
    </source>
</evidence>
<evidence type="ECO:0000256" key="10">
    <source>
        <dbReference type="ARBA" id="ARBA00023146"/>
    </source>
</evidence>
<dbReference type="Gene3D" id="3.40.50.620">
    <property type="entry name" value="HUPs"/>
    <property type="match status" value="2"/>
</dbReference>
<dbReference type="FunFam" id="3.90.740.10:FF:000009">
    <property type="entry name" value="Isoleucyl-tRNA synthetase 2, mitochondrial"/>
    <property type="match status" value="1"/>
</dbReference>
<evidence type="ECO:0000256" key="12">
    <source>
        <dbReference type="ARBA" id="ARBA00051282"/>
    </source>
</evidence>
<gene>
    <name evidence="18" type="primary">iars2</name>
</gene>
<evidence type="ECO:0000256" key="4">
    <source>
        <dbReference type="ARBA" id="ARBA00022598"/>
    </source>
</evidence>
<dbReference type="Gene3D" id="1.10.730.20">
    <property type="match status" value="1"/>
</dbReference>
<evidence type="ECO:0000256" key="11">
    <source>
        <dbReference type="ARBA" id="ARBA00032665"/>
    </source>
</evidence>
<dbReference type="InterPro" id="IPR013155">
    <property type="entry name" value="M/V/L/I-tRNA-synth_anticd-bd"/>
</dbReference>
<dbReference type="PROSITE" id="PS00178">
    <property type="entry name" value="AA_TRNA_LIGASE_I"/>
    <property type="match status" value="1"/>
</dbReference>
<dbReference type="Ensembl" id="ENSXETT00000102946">
    <property type="protein sequence ID" value="ENSXETP00000067270"/>
    <property type="gene ID" value="ENSXETG00000002726"/>
</dbReference>
<evidence type="ECO:0000259" key="17">
    <source>
        <dbReference type="Pfam" id="PF08264"/>
    </source>
</evidence>
<keyword evidence="5 15" id="KW-0547">Nucleotide-binding</keyword>
<comment type="subcellular location">
    <subcellularLocation>
        <location evidence="1">Mitochondrion matrix</location>
    </subcellularLocation>
</comment>
<dbReference type="GO" id="GO:0006428">
    <property type="term" value="P:isoleucyl-tRNA aminoacylation"/>
    <property type="evidence" value="ECO:0007669"/>
    <property type="project" value="InterPro"/>
</dbReference>
<dbReference type="FunFam" id="3.40.50.620:FF:000152">
    <property type="entry name" value="Isoleucine--tRNA ligase"/>
    <property type="match status" value="1"/>
</dbReference>
<dbReference type="InterPro" id="IPR033708">
    <property type="entry name" value="Anticodon_Ile_BEm"/>
</dbReference>
<dbReference type="Pfam" id="PF00133">
    <property type="entry name" value="tRNA-synt_1"/>
    <property type="match status" value="1"/>
</dbReference>